<evidence type="ECO:0000256" key="1">
    <source>
        <dbReference type="SAM" id="Phobius"/>
    </source>
</evidence>
<dbReference type="EMBL" id="CP001276">
    <property type="protein sequence ID" value="ACM07032.1"/>
    <property type="molecule type" value="Genomic_DNA"/>
</dbReference>
<feature type="transmembrane region" description="Helical" evidence="1">
    <location>
        <begin position="76"/>
        <end position="94"/>
    </location>
</feature>
<gene>
    <name evidence="2" type="ordered locus">trd_A0749</name>
</gene>
<sequence length="124" mass="13547">MRRWSPEFARHRTASQPLSGTWLILGSGFLIVGLLWISLAYRFYLSAAPRALLIALVMAFLHAVSSMLNFRRGLSAFLLSLAAVLLGIVGAFIVRVYFLIGIEVVAGVVLVLGRSTLLSSTGRR</sequence>
<keyword evidence="1" id="KW-0472">Membrane</keyword>
<keyword evidence="1" id="KW-0812">Transmembrane</keyword>
<feature type="transmembrane region" description="Helical" evidence="1">
    <location>
        <begin position="21"/>
        <end position="41"/>
    </location>
</feature>
<keyword evidence="3" id="KW-1185">Reference proteome</keyword>
<feature type="transmembrane region" description="Helical" evidence="1">
    <location>
        <begin position="100"/>
        <end position="118"/>
    </location>
</feature>
<accession>B9L4N5</accession>
<dbReference type="RefSeq" id="WP_012643019.1">
    <property type="nucleotide sequence ID" value="NC_011961.1"/>
</dbReference>
<geneLocation type="plasmid" evidence="3">
    <name>Tros</name>
</geneLocation>
<keyword evidence="1" id="KW-1133">Transmembrane helix</keyword>
<protein>
    <submittedName>
        <fullName evidence="2">Uncharacterized protein</fullName>
    </submittedName>
</protein>
<proteinExistence type="predicted"/>
<dbReference type="Proteomes" id="UP000000447">
    <property type="component" value="Plasmid unnamed"/>
</dbReference>
<name>B9L4N5_THERP</name>
<feature type="transmembrane region" description="Helical" evidence="1">
    <location>
        <begin position="47"/>
        <end position="64"/>
    </location>
</feature>
<dbReference type="KEGG" id="tro:trd_A0749"/>
<dbReference type="HOGENOM" id="CLU_2002834_0_0_0"/>
<reference evidence="2 3" key="1">
    <citation type="journal article" date="2009" name="PLoS ONE">
        <title>Complete genome sequence of the aerobic CO-oxidizing thermophile Thermomicrobium roseum.</title>
        <authorList>
            <person name="Wu D."/>
            <person name="Raymond J."/>
            <person name="Wu M."/>
            <person name="Chatterji S."/>
            <person name="Ren Q."/>
            <person name="Graham J.E."/>
            <person name="Bryant D.A."/>
            <person name="Robb F."/>
            <person name="Colman A."/>
            <person name="Tallon L.J."/>
            <person name="Badger J.H."/>
            <person name="Madupu R."/>
            <person name="Ward N.L."/>
            <person name="Eisen J.A."/>
        </authorList>
    </citation>
    <scope>NUCLEOTIDE SEQUENCE [LARGE SCALE GENOMIC DNA]</scope>
    <source>
        <strain evidence="3">ATCC 27502 / DSM 5159 / P-2</strain>
        <plasmid evidence="2">unnamed</plasmid>
    </source>
</reference>
<evidence type="ECO:0000313" key="2">
    <source>
        <dbReference type="EMBL" id="ACM07032.1"/>
    </source>
</evidence>
<keyword evidence="2" id="KW-0614">Plasmid</keyword>
<evidence type="ECO:0000313" key="3">
    <source>
        <dbReference type="Proteomes" id="UP000000447"/>
    </source>
</evidence>
<organism evidence="2 3">
    <name type="scientific">Thermomicrobium roseum (strain ATCC 27502 / DSM 5159 / P-2)</name>
    <dbReference type="NCBI Taxonomy" id="309801"/>
    <lineage>
        <taxon>Bacteria</taxon>
        <taxon>Pseudomonadati</taxon>
        <taxon>Thermomicrobiota</taxon>
        <taxon>Thermomicrobia</taxon>
        <taxon>Thermomicrobiales</taxon>
        <taxon>Thermomicrobiaceae</taxon>
        <taxon>Thermomicrobium</taxon>
    </lineage>
</organism>
<dbReference type="AlphaFoldDB" id="B9L4N5"/>